<evidence type="ECO:0000256" key="5">
    <source>
        <dbReference type="PROSITE-ProRule" id="PRU01211"/>
    </source>
</evidence>
<dbReference type="PROSITE" id="PS01186">
    <property type="entry name" value="EGF_2"/>
    <property type="match status" value="1"/>
</dbReference>
<evidence type="ECO:0000256" key="3">
    <source>
        <dbReference type="ARBA" id="ARBA00023049"/>
    </source>
</evidence>
<feature type="disulfide bond" evidence="5">
    <location>
        <begin position="71"/>
        <end position="226"/>
    </location>
</feature>
<keyword evidence="4 5" id="KW-1015">Disulfide bond</keyword>
<dbReference type="AlphaFoldDB" id="A0A090LJ78"/>
<evidence type="ECO:0000313" key="11">
    <source>
        <dbReference type="WBParaSite" id="SRAE_2000453300.1"/>
    </source>
</evidence>
<comment type="caution">
    <text evidence="5">Lacks conserved residue(s) required for the propagation of feature annotation.</text>
</comment>
<dbReference type="SUPFAM" id="SSF55486">
    <property type="entry name" value="Metalloproteases ('zincins'), catalytic domain"/>
    <property type="match status" value="1"/>
</dbReference>
<keyword evidence="6" id="KW-0378">Hydrolase</keyword>
<feature type="domain" description="Peptidase M12A" evidence="8">
    <location>
        <begin position="31"/>
        <end position="227"/>
    </location>
</feature>
<keyword evidence="7" id="KW-0472">Membrane</keyword>
<sequence length="378" mass="43785">MYKNYINIFILFFFIQFIYSQNISYLIRNKRSIAIKKNPLYSNPIRYYISNEIKNKDIIKKSLTYLQHYTCLKFNEIENKIDINGINFMQSNQNSIDFTYYDKNISFVNLTIQCIEDLGCLKHFLAGALGLQPDSSRADRNKFIKIMEENLDNLYTKYYNAENGYSTKIFNTGFDYGSIMLQNTTYGSKNGQPVFNSKLSPYYDYMIGQRNDYSHNDLKLINSFYCPNFCITKIEPCFNGGYPHPYCQACVCPEGFEGRHCNIIARSQGPCGETSLKASKDKKILNIKGQGKCIFSISSKKGTTIDITVDYVKTNNKIRCSQYMGLEIKHRYDKGAMGLCLCGEYRNITIPKTKQNVVIIYNGKESDHEFKISYKMIK</sequence>
<dbReference type="GeneID" id="36382258"/>
<dbReference type="Proteomes" id="UP000035682">
    <property type="component" value="Unplaced"/>
</dbReference>
<dbReference type="WormBase" id="SRAE_2000453300">
    <property type="protein sequence ID" value="SRP11271"/>
    <property type="gene ID" value="WBGene00264765"/>
</dbReference>
<dbReference type="InterPro" id="IPR006026">
    <property type="entry name" value="Peptidase_Metallo"/>
</dbReference>
<keyword evidence="2 6" id="KW-0862">Zinc</keyword>
<evidence type="ECO:0000313" key="10">
    <source>
        <dbReference type="Proteomes" id="UP000035682"/>
    </source>
</evidence>
<evidence type="ECO:0000256" key="4">
    <source>
        <dbReference type="ARBA" id="ARBA00023157"/>
    </source>
</evidence>
<dbReference type="OrthoDB" id="291007at2759"/>
<dbReference type="InterPro" id="IPR000742">
    <property type="entry name" value="EGF"/>
</dbReference>
<evidence type="ECO:0000313" key="12">
    <source>
        <dbReference type="WormBase" id="SRAE_2000453300"/>
    </source>
</evidence>
<dbReference type="RefSeq" id="XP_024509086.1">
    <property type="nucleotide sequence ID" value="XM_024643414.1"/>
</dbReference>
<proteinExistence type="predicted"/>
<reference evidence="9 10" key="1">
    <citation type="submission" date="2014-09" db="EMBL/GenBank/DDBJ databases">
        <authorList>
            <person name="Martin A.A."/>
        </authorList>
    </citation>
    <scope>NUCLEOTIDE SEQUENCE</scope>
    <source>
        <strain evidence="10">ED321</strain>
        <strain evidence="9">ED321 Heterogonic</strain>
    </source>
</reference>
<evidence type="ECO:0000256" key="7">
    <source>
        <dbReference type="SAM" id="Phobius"/>
    </source>
</evidence>
<accession>A0A090LJ78</accession>
<dbReference type="CTD" id="36382258"/>
<protein>
    <recommendedName>
        <fullName evidence="6">Metalloendopeptidase</fullName>
        <ecNumber evidence="6">3.4.24.-</ecNumber>
    </recommendedName>
</protein>
<organism evidence="9">
    <name type="scientific">Strongyloides ratti</name>
    <name type="common">Parasitic roundworm</name>
    <dbReference type="NCBI Taxonomy" id="34506"/>
    <lineage>
        <taxon>Eukaryota</taxon>
        <taxon>Metazoa</taxon>
        <taxon>Ecdysozoa</taxon>
        <taxon>Nematoda</taxon>
        <taxon>Chromadorea</taxon>
        <taxon>Rhabditida</taxon>
        <taxon>Tylenchina</taxon>
        <taxon>Panagrolaimomorpha</taxon>
        <taxon>Strongyloidoidea</taxon>
        <taxon>Strongyloididae</taxon>
        <taxon>Strongyloides</taxon>
    </lineage>
</organism>
<dbReference type="PRINTS" id="PR00480">
    <property type="entry name" value="ASTACIN"/>
</dbReference>
<dbReference type="PROSITE" id="PS00022">
    <property type="entry name" value="EGF_1"/>
    <property type="match status" value="1"/>
</dbReference>
<dbReference type="EC" id="3.4.24.-" evidence="6"/>
<evidence type="ECO:0000256" key="1">
    <source>
        <dbReference type="ARBA" id="ARBA00022723"/>
    </source>
</evidence>
<keyword evidence="6" id="KW-0645">Protease</keyword>
<gene>
    <name evidence="9 11 12" type="ORF">SRAE_2000453300</name>
</gene>
<evidence type="ECO:0000259" key="8">
    <source>
        <dbReference type="PROSITE" id="PS51864"/>
    </source>
</evidence>
<evidence type="ECO:0000313" key="9">
    <source>
        <dbReference type="EMBL" id="CEF69887.1"/>
    </source>
</evidence>
<evidence type="ECO:0000256" key="2">
    <source>
        <dbReference type="ARBA" id="ARBA00022833"/>
    </source>
</evidence>
<keyword evidence="7" id="KW-1133">Transmembrane helix</keyword>
<dbReference type="WBParaSite" id="SRAE_2000453300.1">
    <property type="protein sequence ID" value="SRAE_2000453300.1"/>
    <property type="gene ID" value="WBGene00264765"/>
</dbReference>
<dbReference type="GO" id="GO:0006508">
    <property type="term" value="P:proteolysis"/>
    <property type="evidence" value="ECO:0007669"/>
    <property type="project" value="UniProtKB-KW"/>
</dbReference>
<dbReference type="PANTHER" id="PTHR10127:SF857">
    <property type="entry name" value="ZINC METALLOPROTEINASE NAS-19-RELATED"/>
    <property type="match status" value="1"/>
</dbReference>
<keyword evidence="3 6" id="KW-0482">Metalloprotease</keyword>
<feature type="transmembrane region" description="Helical" evidence="7">
    <location>
        <begin position="6"/>
        <end position="27"/>
    </location>
</feature>
<dbReference type="InterPro" id="IPR024079">
    <property type="entry name" value="MetalloPept_cat_dom_sf"/>
</dbReference>
<dbReference type="PROSITE" id="PS51864">
    <property type="entry name" value="ASTACIN"/>
    <property type="match status" value="1"/>
</dbReference>
<dbReference type="GO" id="GO:0004222">
    <property type="term" value="F:metalloendopeptidase activity"/>
    <property type="evidence" value="ECO:0007669"/>
    <property type="project" value="UniProtKB-UniRule"/>
</dbReference>
<dbReference type="SMART" id="SM00235">
    <property type="entry name" value="ZnMc"/>
    <property type="match status" value="1"/>
</dbReference>
<evidence type="ECO:0000256" key="6">
    <source>
        <dbReference type="RuleBase" id="RU361183"/>
    </source>
</evidence>
<keyword evidence="7" id="KW-0812">Transmembrane</keyword>
<dbReference type="InterPro" id="IPR001506">
    <property type="entry name" value="Peptidase_M12A"/>
</dbReference>
<comment type="cofactor">
    <cofactor evidence="6">
        <name>Zn(2+)</name>
        <dbReference type="ChEBI" id="CHEBI:29105"/>
    </cofactor>
    <text evidence="6">Binds 1 zinc ion per subunit.</text>
</comment>
<dbReference type="Gene3D" id="3.40.390.10">
    <property type="entry name" value="Collagenase (Catalytic Domain)"/>
    <property type="match status" value="1"/>
</dbReference>
<keyword evidence="10" id="KW-1185">Reference proteome</keyword>
<dbReference type="GO" id="GO:0008270">
    <property type="term" value="F:zinc ion binding"/>
    <property type="evidence" value="ECO:0007669"/>
    <property type="project" value="InterPro"/>
</dbReference>
<dbReference type="Pfam" id="PF01400">
    <property type="entry name" value="Astacin"/>
    <property type="match status" value="1"/>
</dbReference>
<reference evidence="11" key="2">
    <citation type="submission" date="2020-12" db="UniProtKB">
        <authorList>
            <consortium name="WormBaseParasite"/>
        </authorList>
    </citation>
    <scope>IDENTIFICATION</scope>
</reference>
<keyword evidence="1 6" id="KW-0479">Metal-binding</keyword>
<dbReference type="PANTHER" id="PTHR10127">
    <property type="entry name" value="DISCOIDIN, CUB, EGF, LAMININ , AND ZINC METALLOPROTEASE DOMAIN CONTAINING"/>
    <property type="match status" value="1"/>
</dbReference>
<name>A0A090LJ78_STRRB</name>
<dbReference type="EMBL" id="LN609529">
    <property type="protein sequence ID" value="CEF69887.1"/>
    <property type="molecule type" value="Genomic_DNA"/>
</dbReference>